<feature type="transmembrane region" description="Helical" evidence="1">
    <location>
        <begin position="81"/>
        <end position="99"/>
    </location>
</feature>
<dbReference type="EMBL" id="JAEHJZ010000034">
    <property type="protein sequence ID" value="MBJ7881815.1"/>
    <property type="molecule type" value="Genomic_DNA"/>
</dbReference>
<keyword evidence="1" id="KW-0472">Membrane</keyword>
<gene>
    <name evidence="2" type="ORF">JEM65_14345</name>
</gene>
<keyword evidence="1" id="KW-0812">Transmembrane</keyword>
<evidence type="ECO:0000313" key="3">
    <source>
        <dbReference type="Proteomes" id="UP000662373"/>
    </source>
</evidence>
<organism evidence="2 3">
    <name type="scientific">Gelidibacter salicanalis</name>
    <dbReference type="NCBI Taxonomy" id="291193"/>
    <lineage>
        <taxon>Bacteria</taxon>
        <taxon>Pseudomonadati</taxon>
        <taxon>Bacteroidota</taxon>
        <taxon>Flavobacteriia</taxon>
        <taxon>Flavobacteriales</taxon>
        <taxon>Flavobacteriaceae</taxon>
        <taxon>Gelidibacter</taxon>
    </lineage>
</organism>
<accession>A0A934KYS5</accession>
<dbReference type="RefSeq" id="WP_199600858.1">
    <property type="nucleotide sequence ID" value="NZ_JAEHJZ010000034.1"/>
</dbReference>
<comment type="caution">
    <text evidence="2">The sequence shown here is derived from an EMBL/GenBank/DDBJ whole genome shotgun (WGS) entry which is preliminary data.</text>
</comment>
<dbReference type="Proteomes" id="UP000662373">
    <property type="component" value="Unassembled WGS sequence"/>
</dbReference>
<evidence type="ECO:0000313" key="2">
    <source>
        <dbReference type="EMBL" id="MBJ7881815.1"/>
    </source>
</evidence>
<dbReference type="AlphaFoldDB" id="A0A934KYS5"/>
<reference evidence="2 3" key="1">
    <citation type="submission" date="2020-09" db="EMBL/GenBank/DDBJ databases">
        <title>Draft genome of Gelidibacter salicanalis PAMC21136.</title>
        <authorList>
            <person name="Park H."/>
        </authorList>
    </citation>
    <scope>NUCLEOTIDE SEQUENCE [LARGE SCALE GENOMIC DNA]</scope>
    <source>
        <strain evidence="2 3">PAMC21136</strain>
    </source>
</reference>
<protein>
    <submittedName>
        <fullName evidence="2">Uncharacterized protein</fullName>
    </submittedName>
</protein>
<proteinExistence type="predicted"/>
<keyword evidence="1" id="KW-1133">Transmembrane helix</keyword>
<sequence length="170" mass="19393">MKKSKLHNITEPGFKTPNAYFDNFDGRLLKKLAVQQEMSEMDGPGYKVPEHYFANFDAKLAQRLKEIEQPKVRSFVSWRNVAYMSGVAAVLVLMLTVFMKSEDTLSINQVETASIENYLNNENLNIYDIASFLTAEDITVDDFVANTFTDESLETYLLNNASIEDLINEK</sequence>
<name>A0A934KYS5_9FLAO</name>
<evidence type="ECO:0000256" key="1">
    <source>
        <dbReference type="SAM" id="Phobius"/>
    </source>
</evidence>
<keyword evidence="3" id="KW-1185">Reference proteome</keyword>